<dbReference type="Proteomes" id="UP000645217">
    <property type="component" value="Unassembled WGS sequence"/>
</dbReference>
<reference evidence="3" key="2">
    <citation type="submission" date="2020-09" db="EMBL/GenBank/DDBJ databases">
        <authorList>
            <person name="Sun Q."/>
            <person name="Ohkuma M."/>
        </authorList>
    </citation>
    <scope>NUCLEOTIDE SEQUENCE</scope>
    <source>
        <strain evidence="3">JCM 13064</strain>
    </source>
</reference>
<dbReference type="FunFam" id="3.40.50.720:FF:000084">
    <property type="entry name" value="Short-chain dehydrogenase reductase"/>
    <property type="match status" value="1"/>
</dbReference>
<reference evidence="3" key="1">
    <citation type="journal article" date="2014" name="Int. J. Syst. Evol. Microbiol.">
        <title>Complete genome sequence of Corynebacterium casei LMG S-19264T (=DSM 44701T), isolated from a smear-ripened cheese.</title>
        <authorList>
            <consortium name="US DOE Joint Genome Institute (JGI-PGF)"/>
            <person name="Walter F."/>
            <person name="Albersmeier A."/>
            <person name="Kalinowski J."/>
            <person name="Ruckert C."/>
        </authorList>
    </citation>
    <scope>NUCLEOTIDE SEQUENCE</scope>
    <source>
        <strain evidence="3">JCM 13064</strain>
    </source>
</reference>
<dbReference type="PRINTS" id="PR00081">
    <property type="entry name" value="GDHRDH"/>
</dbReference>
<dbReference type="GO" id="GO:0032787">
    <property type="term" value="P:monocarboxylic acid metabolic process"/>
    <property type="evidence" value="ECO:0007669"/>
    <property type="project" value="UniProtKB-ARBA"/>
</dbReference>
<dbReference type="InterPro" id="IPR020904">
    <property type="entry name" value="Sc_DH/Rdtase_CS"/>
</dbReference>
<dbReference type="InterPro" id="IPR036291">
    <property type="entry name" value="NAD(P)-bd_dom_sf"/>
</dbReference>
<sequence length="249" mass="27065">MNDSAERLAVVTGGTKGIGLSFSQRLVKGGYRVVALYRADEESARAAAEQIGDGFVAIRADVSDPAVAARVTREVLDHHGTPWALVLNAGRNIDRPFLDLTDDDWRQVLDANLSAPFYLTRRFAPAMLAAGGGCVVTVGATTAIRPRLNGVNYCASKAGLLHLTKCLALELAPAIRVNCLIPGMIDTEEMRTRYRTAEPEHLASLLDEIPQRRIGSPDEMAAVLEFLLSEEARYITGQKIIVDGGQFMW</sequence>
<protein>
    <submittedName>
        <fullName evidence="3">Beta-ketoacyl-ACP reductase</fullName>
    </submittedName>
</protein>
<evidence type="ECO:0000256" key="2">
    <source>
        <dbReference type="ARBA" id="ARBA00023002"/>
    </source>
</evidence>
<dbReference type="Gene3D" id="3.40.50.720">
    <property type="entry name" value="NAD(P)-binding Rossmann-like Domain"/>
    <property type="match status" value="1"/>
</dbReference>
<keyword evidence="4" id="KW-1185">Reference proteome</keyword>
<dbReference type="AlphaFoldDB" id="A0A917VW75"/>
<comment type="caution">
    <text evidence="3">The sequence shown here is derived from an EMBL/GenBank/DDBJ whole genome shotgun (WGS) entry which is preliminary data.</text>
</comment>
<evidence type="ECO:0000313" key="4">
    <source>
        <dbReference type="Proteomes" id="UP000645217"/>
    </source>
</evidence>
<dbReference type="SUPFAM" id="SSF51735">
    <property type="entry name" value="NAD(P)-binding Rossmann-fold domains"/>
    <property type="match status" value="1"/>
</dbReference>
<dbReference type="Pfam" id="PF13561">
    <property type="entry name" value="adh_short_C2"/>
    <property type="match status" value="1"/>
</dbReference>
<evidence type="ECO:0000256" key="1">
    <source>
        <dbReference type="ARBA" id="ARBA00006484"/>
    </source>
</evidence>
<dbReference type="PRINTS" id="PR00080">
    <property type="entry name" value="SDRFAMILY"/>
</dbReference>
<dbReference type="InterPro" id="IPR050259">
    <property type="entry name" value="SDR"/>
</dbReference>
<dbReference type="PANTHER" id="PTHR42879">
    <property type="entry name" value="3-OXOACYL-(ACYL-CARRIER-PROTEIN) REDUCTASE"/>
    <property type="match status" value="1"/>
</dbReference>
<dbReference type="EMBL" id="BMNT01000071">
    <property type="protein sequence ID" value="GGL20461.1"/>
    <property type="molecule type" value="Genomic_DNA"/>
</dbReference>
<keyword evidence="2" id="KW-0560">Oxidoreductase</keyword>
<proteinExistence type="inferred from homology"/>
<dbReference type="PROSITE" id="PS00061">
    <property type="entry name" value="ADH_SHORT"/>
    <property type="match status" value="1"/>
</dbReference>
<name>A0A917VW75_9ACTN</name>
<accession>A0A917VW75</accession>
<evidence type="ECO:0000313" key="3">
    <source>
        <dbReference type="EMBL" id="GGL20461.1"/>
    </source>
</evidence>
<dbReference type="InterPro" id="IPR002347">
    <property type="entry name" value="SDR_fam"/>
</dbReference>
<dbReference type="GO" id="GO:0016491">
    <property type="term" value="F:oxidoreductase activity"/>
    <property type="evidence" value="ECO:0007669"/>
    <property type="project" value="UniProtKB-KW"/>
</dbReference>
<dbReference type="RefSeq" id="WP_189167664.1">
    <property type="nucleotide sequence ID" value="NZ_BMNT01000071.1"/>
</dbReference>
<organism evidence="3 4">
    <name type="scientific">Sphaerisporangium melleum</name>
    <dbReference type="NCBI Taxonomy" id="321316"/>
    <lineage>
        <taxon>Bacteria</taxon>
        <taxon>Bacillati</taxon>
        <taxon>Actinomycetota</taxon>
        <taxon>Actinomycetes</taxon>
        <taxon>Streptosporangiales</taxon>
        <taxon>Streptosporangiaceae</taxon>
        <taxon>Sphaerisporangium</taxon>
    </lineage>
</organism>
<comment type="similarity">
    <text evidence="1">Belongs to the short-chain dehydrogenases/reductases (SDR) family.</text>
</comment>
<dbReference type="PANTHER" id="PTHR42879:SF2">
    <property type="entry name" value="3-OXOACYL-[ACYL-CARRIER-PROTEIN] REDUCTASE FABG"/>
    <property type="match status" value="1"/>
</dbReference>
<gene>
    <name evidence="3" type="primary">fabG-2</name>
    <name evidence="3" type="ORF">GCM10007964_72990</name>
</gene>
<dbReference type="CDD" id="cd05233">
    <property type="entry name" value="SDR_c"/>
    <property type="match status" value="1"/>
</dbReference>